<reference evidence="2 3" key="1">
    <citation type="submission" date="2019-02" db="EMBL/GenBank/DDBJ databases">
        <title>Genomic Encyclopedia of Type Strains, Phase IV (KMG-IV): sequencing the most valuable type-strain genomes for metagenomic binning, comparative biology and taxonomic classification.</title>
        <authorList>
            <person name="Goeker M."/>
        </authorList>
    </citation>
    <scope>NUCLEOTIDE SEQUENCE [LARGE SCALE GENOMIC DNA]</scope>
    <source>
        <strain evidence="2 3">DSM 21223</strain>
    </source>
</reference>
<dbReference type="Proteomes" id="UP000292136">
    <property type="component" value="Unassembled WGS sequence"/>
</dbReference>
<evidence type="ECO:0000313" key="2">
    <source>
        <dbReference type="EMBL" id="RZT76783.1"/>
    </source>
</evidence>
<keyword evidence="3" id="KW-1185">Reference proteome</keyword>
<dbReference type="RefSeq" id="WP_165397516.1">
    <property type="nucleotide sequence ID" value="NZ_SHKM01000002.1"/>
</dbReference>
<name>A0ABY0INJ1_9RHOO</name>
<dbReference type="InterPro" id="IPR055259">
    <property type="entry name" value="YkvP/CgeB_Glyco_trans-like"/>
</dbReference>
<dbReference type="Pfam" id="PF13524">
    <property type="entry name" value="Glyco_trans_1_2"/>
    <property type="match status" value="1"/>
</dbReference>
<gene>
    <name evidence="2" type="ORF">EV678_2666</name>
</gene>
<proteinExistence type="predicted"/>
<protein>
    <submittedName>
        <fullName evidence="2">Spore maturation protein CgeB</fullName>
    </submittedName>
</protein>
<evidence type="ECO:0000259" key="1">
    <source>
        <dbReference type="Pfam" id="PF13524"/>
    </source>
</evidence>
<dbReference type="EMBL" id="SHKM01000002">
    <property type="protein sequence ID" value="RZT76783.1"/>
    <property type="molecule type" value="Genomic_DNA"/>
</dbReference>
<evidence type="ECO:0000313" key="3">
    <source>
        <dbReference type="Proteomes" id="UP000292136"/>
    </source>
</evidence>
<organism evidence="2 3">
    <name type="scientific">Azospira oryzae</name>
    <dbReference type="NCBI Taxonomy" id="146939"/>
    <lineage>
        <taxon>Bacteria</taxon>
        <taxon>Pseudomonadati</taxon>
        <taxon>Pseudomonadota</taxon>
        <taxon>Betaproteobacteria</taxon>
        <taxon>Rhodocyclales</taxon>
        <taxon>Rhodocyclaceae</taxon>
        <taxon>Azospira</taxon>
    </lineage>
</organism>
<sequence length="321" mass="35957">MNCPAEPPILLDLAPKPTPLNDALAALGVEVRRSLPAPGELPAGAVAGCMMGFYDYVSRPWRAWKLKRVLGPGVPVIAWNRDAPGYLNKRPWRLALASRLEGLDIYATHAITDDWRFGKEVALLHNGANIAAYNLAGRSLESLRDEGNYRYDVTFFGAMNADRYKEYLPRERFFGALGQALESRGINYRFIDTSRTPMSVAEQVELVQTSRININYGAGCEYGAPMGYGLPERCFGIPACGGFLLSDYRLHAADAFAADEWADYTDLEQALQRIDYYLGNFAEARAIAERAYRRVLACHSYRHRAEELLALLADWRRRHGA</sequence>
<feature type="domain" description="Spore protein YkvP/CgeB glycosyl transferase-like" evidence="1">
    <location>
        <begin position="194"/>
        <end position="310"/>
    </location>
</feature>
<comment type="caution">
    <text evidence="2">The sequence shown here is derived from an EMBL/GenBank/DDBJ whole genome shotgun (WGS) entry which is preliminary data.</text>
</comment>
<accession>A0ABY0INJ1</accession>